<dbReference type="InterPro" id="IPR009061">
    <property type="entry name" value="DNA-bd_dom_put_sf"/>
</dbReference>
<keyword evidence="3" id="KW-1185">Reference proteome</keyword>
<gene>
    <name evidence="2" type="ORF">BLA60_26555</name>
</gene>
<dbReference type="AlphaFoldDB" id="A0A7Z0WL11"/>
<sequence length="69" mass="7361">MCGYVSGVPPKYVPTGEAAREIGVGRATLARWWSDGLVKPALVTAGGHARWDVDDLKRQLAERPRASGG</sequence>
<dbReference type="InterPro" id="IPR000551">
    <property type="entry name" value="MerR-type_HTH_dom"/>
</dbReference>
<feature type="domain" description="HTH merR-type" evidence="1">
    <location>
        <begin position="15"/>
        <end position="58"/>
    </location>
</feature>
<dbReference type="Gene3D" id="1.10.1660.10">
    <property type="match status" value="1"/>
</dbReference>
<reference evidence="2 3" key="1">
    <citation type="submission" date="2016-12" db="EMBL/GenBank/DDBJ databases">
        <title>The draft genome sequence of Actinophytocola xinjiangensis.</title>
        <authorList>
            <person name="Wang W."/>
            <person name="Yuan L."/>
        </authorList>
    </citation>
    <scope>NUCLEOTIDE SEQUENCE [LARGE SCALE GENOMIC DNA]</scope>
    <source>
        <strain evidence="2 3">CGMCC 4.4663</strain>
    </source>
</reference>
<protein>
    <recommendedName>
        <fullName evidence="1">HTH merR-type domain-containing protein</fullName>
    </recommendedName>
</protein>
<evidence type="ECO:0000313" key="3">
    <source>
        <dbReference type="Proteomes" id="UP000185696"/>
    </source>
</evidence>
<comment type="caution">
    <text evidence="2">The sequence shown here is derived from an EMBL/GenBank/DDBJ whole genome shotgun (WGS) entry which is preliminary data.</text>
</comment>
<dbReference type="RefSeq" id="WP_075135734.1">
    <property type="nucleotide sequence ID" value="NZ_MSIF01000015.1"/>
</dbReference>
<proteinExistence type="predicted"/>
<dbReference type="EMBL" id="MSIF01000015">
    <property type="protein sequence ID" value="OLF07494.1"/>
    <property type="molecule type" value="Genomic_DNA"/>
</dbReference>
<name>A0A7Z0WL11_9PSEU</name>
<evidence type="ECO:0000313" key="2">
    <source>
        <dbReference type="EMBL" id="OLF07494.1"/>
    </source>
</evidence>
<accession>A0A7Z0WL11</accession>
<organism evidence="2 3">
    <name type="scientific">Actinophytocola xinjiangensis</name>
    <dbReference type="NCBI Taxonomy" id="485602"/>
    <lineage>
        <taxon>Bacteria</taxon>
        <taxon>Bacillati</taxon>
        <taxon>Actinomycetota</taxon>
        <taxon>Actinomycetes</taxon>
        <taxon>Pseudonocardiales</taxon>
        <taxon>Pseudonocardiaceae</taxon>
    </lineage>
</organism>
<dbReference type="GO" id="GO:0003677">
    <property type="term" value="F:DNA binding"/>
    <property type="evidence" value="ECO:0007669"/>
    <property type="project" value="InterPro"/>
</dbReference>
<evidence type="ECO:0000259" key="1">
    <source>
        <dbReference type="Pfam" id="PF13411"/>
    </source>
</evidence>
<dbReference type="Pfam" id="PF13411">
    <property type="entry name" value="MerR_1"/>
    <property type="match status" value="1"/>
</dbReference>
<dbReference type="GO" id="GO:0006355">
    <property type="term" value="P:regulation of DNA-templated transcription"/>
    <property type="evidence" value="ECO:0007669"/>
    <property type="project" value="InterPro"/>
</dbReference>
<dbReference type="SUPFAM" id="SSF46955">
    <property type="entry name" value="Putative DNA-binding domain"/>
    <property type="match status" value="1"/>
</dbReference>
<dbReference type="Proteomes" id="UP000185696">
    <property type="component" value="Unassembled WGS sequence"/>
</dbReference>